<evidence type="ECO:0000256" key="2">
    <source>
        <dbReference type="ARBA" id="ARBA00022527"/>
    </source>
</evidence>
<dbReference type="InterPro" id="IPR050588">
    <property type="entry name" value="WNK_Ser-Thr_kinase"/>
</dbReference>
<dbReference type="SUPFAM" id="SSF88723">
    <property type="entry name" value="PIN domain-like"/>
    <property type="match status" value="1"/>
</dbReference>
<keyword evidence="3 8" id="KW-0418">Kinase</keyword>
<dbReference type="GO" id="GO:0032040">
    <property type="term" value="C:small-subunit processome"/>
    <property type="evidence" value="ECO:0007669"/>
    <property type="project" value="InterPro"/>
</dbReference>
<feature type="transmembrane region" description="Helical" evidence="6">
    <location>
        <begin position="20"/>
        <end position="41"/>
    </location>
</feature>
<dbReference type="InterPro" id="IPR006984">
    <property type="entry name" value="Fcf1/UTP23"/>
</dbReference>
<dbReference type="RefSeq" id="XP_012567465.2">
    <property type="nucleotide sequence ID" value="XM_012712011.2"/>
</dbReference>
<keyword evidence="3 8" id="KW-0808">Transferase</keyword>
<keyword evidence="6" id="KW-0812">Transmembrane</keyword>
<dbReference type="GO" id="GO:0004674">
    <property type="term" value="F:protein serine/threonine kinase activity"/>
    <property type="evidence" value="ECO:0007669"/>
    <property type="project" value="UniProtKB-KW"/>
</dbReference>
<comment type="catalytic activity">
    <reaction evidence="4">
        <text>L-threonyl-[protein] + ATP = O-phospho-L-threonyl-[protein] + ADP + H(+)</text>
        <dbReference type="Rhea" id="RHEA:46608"/>
        <dbReference type="Rhea" id="RHEA-COMP:11060"/>
        <dbReference type="Rhea" id="RHEA-COMP:11605"/>
        <dbReference type="ChEBI" id="CHEBI:15378"/>
        <dbReference type="ChEBI" id="CHEBI:30013"/>
        <dbReference type="ChEBI" id="CHEBI:30616"/>
        <dbReference type="ChEBI" id="CHEBI:61977"/>
        <dbReference type="ChEBI" id="CHEBI:456216"/>
        <dbReference type="EC" id="2.7.11.1"/>
    </reaction>
</comment>
<evidence type="ECO:0000256" key="4">
    <source>
        <dbReference type="ARBA" id="ARBA00047899"/>
    </source>
</evidence>
<dbReference type="EC" id="2.7.11.1" evidence="1"/>
<keyword evidence="6" id="KW-1133">Transmembrane helix</keyword>
<evidence type="ECO:0000256" key="3">
    <source>
        <dbReference type="ARBA" id="ARBA00022777"/>
    </source>
</evidence>
<dbReference type="STRING" id="3827.A0A1S3DVJ9"/>
<sequence>MRLWVCDLFCFCDSFTRHIILIFGLGFIFTPFVYIFLNLWLISFKAFDEGNGLEVGWSQVRIDEVLQSLGKLVRLYSEVHLLRSLKHNNIVRFYNSWIDDKHKNVNKIVIHLREPQTHKCFIVATCDRDLKRRIRKIPGVPIMYITKKVKSVID</sequence>
<dbReference type="Proteomes" id="UP000087171">
    <property type="component" value="Unplaced"/>
</dbReference>
<keyword evidence="2" id="KW-0723">Serine/threonine-protein kinase</keyword>
<dbReference type="OrthoDB" id="4062651at2759"/>
<reference evidence="8" key="1">
    <citation type="submission" date="2025-08" db="UniProtKB">
        <authorList>
            <consortium name="RefSeq"/>
        </authorList>
    </citation>
    <scope>IDENTIFICATION</scope>
    <source>
        <tissue evidence="8">Etiolated seedlings</tissue>
    </source>
</reference>
<proteinExistence type="predicted"/>
<keyword evidence="7" id="KW-1185">Reference proteome</keyword>
<dbReference type="AlphaFoldDB" id="A0A1S3DVJ9"/>
<dbReference type="Pfam" id="PF04900">
    <property type="entry name" value="Fcf1"/>
    <property type="match status" value="1"/>
</dbReference>
<evidence type="ECO:0000256" key="6">
    <source>
        <dbReference type="SAM" id="Phobius"/>
    </source>
</evidence>
<dbReference type="Gene3D" id="3.30.200.20">
    <property type="entry name" value="Phosphorylase Kinase, domain 1"/>
    <property type="match status" value="1"/>
</dbReference>
<dbReference type="InterPro" id="IPR011009">
    <property type="entry name" value="Kinase-like_dom_sf"/>
</dbReference>
<name>A0A1S3DVJ9_CICAR</name>
<accession>A0A1S3DVJ9</accession>
<dbReference type="InterPro" id="IPR029060">
    <property type="entry name" value="PIN-like_dom_sf"/>
</dbReference>
<keyword evidence="6" id="KW-0472">Membrane</keyword>
<dbReference type="PANTHER" id="PTHR13902">
    <property type="entry name" value="SERINE/THREONINE-PROTEIN KINASE WNK WITH NO LYSINE -RELATED"/>
    <property type="match status" value="1"/>
</dbReference>
<gene>
    <name evidence="8" type="primary">LOC101493627</name>
</gene>
<comment type="catalytic activity">
    <reaction evidence="5">
        <text>L-seryl-[protein] + ATP = O-phospho-L-seryl-[protein] + ADP + H(+)</text>
        <dbReference type="Rhea" id="RHEA:17989"/>
        <dbReference type="Rhea" id="RHEA-COMP:9863"/>
        <dbReference type="Rhea" id="RHEA-COMP:11604"/>
        <dbReference type="ChEBI" id="CHEBI:15378"/>
        <dbReference type="ChEBI" id="CHEBI:29999"/>
        <dbReference type="ChEBI" id="CHEBI:30616"/>
        <dbReference type="ChEBI" id="CHEBI:83421"/>
        <dbReference type="ChEBI" id="CHEBI:456216"/>
        <dbReference type="EC" id="2.7.11.1"/>
    </reaction>
</comment>
<organism evidence="7 8">
    <name type="scientific">Cicer arietinum</name>
    <name type="common">Chickpea</name>
    <name type="synonym">Garbanzo</name>
    <dbReference type="NCBI Taxonomy" id="3827"/>
    <lineage>
        <taxon>Eukaryota</taxon>
        <taxon>Viridiplantae</taxon>
        <taxon>Streptophyta</taxon>
        <taxon>Embryophyta</taxon>
        <taxon>Tracheophyta</taxon>
        <taxon>Spermatophyta</taxon>
        <taxon>Magnoliopsida</taxon>
        <taxon>eudicotyledons</taxon>
        <taxon>Gunneridae</taxon>
        <taxon>Pentapetalae</taxon>
        <taxon>rosids</taxon>
        <taxon>fabids</taxon>
        <taxon>Fabales</taxon>
        <taxon>Fabaceae</taxon>
        <taxon>Papilionoideae</taxon>
        <taxon>50 kb inversion clade</taxon>
        <taxon>NPAAA clade</taxon>
        <taxon>Hologalegina</taxon>
        <taxon>IRL clade</taxon>
        <taxon>Cicereae</taxon>
        <taxon>Cicer</taxon>
    </lineage>
</organism>
<evidence type="ECO:0000256" key="1">
    <source>
        <dbReference type="ARBA" id="ARBA00012513"/>
    </source>
</evidence>
<evidence type="ECO:0000313" key="7">
    <source>
        <dbReference type="Proteomes" id="UP000087171"/>
    </source>
</evidence>
<protein>
    <recommendedName>
        <fullName evidence="1">non-specific serine/threonine protein kinase</fullName>
        <ecNumber evidence="1">2.7.11.1</ecNumber>
    </recommendedName>
</protein>
<evidence type="ECO:0000256" key="5">
    <source>
        <dbReference type="ARBA" id="ARBA00048679"/>
    </source>
</evidence>
<evidence type="ECO:0000313" key="8">
    <source>
        <dbReference type="RefSeq" id="XP_012567465.2"/>
    </source>
</evidence>
<dbReference type="SUPFAM" id="SSF56112">
    <property type="entry name" value="Protein kinase-like (PK-like)"/>
    <property type="match status" value="1"/>
</dbReference>